<dbReference type="PANTHER" id="PTHR30458:SF0">
    <property type="entry name" value="1,2-PHENYLACETYL-COA EPOXIDASE, SUBUNIT C"/>
    <property type="match status" value="1"/>
</dbReference>
<accession>A0ABS9QES4</accession>
<dbReference type="EMBL" id="JAKREW010000010">
    <property type="protein sequence ID" value="MCG7505923.1"/>
    <property type="molecule type" value="Genomic_DNA"/>
</dbReference>
<dbReference type="InterPro" id="IPR009078">
    <property type="entry name" value="Ferritin-like_SF"/>
</dbReference>
<dbReference type="Proteomes" id="UP001201701">
    <property type="component" value="Unassembled WGS sequence"/>
</dbReference>
<dbReference type="EC" id="1.14.13.149" evidence="1"/>
<dbReference type="InterPro" id="IPR011882">
    <property type="entry name" value="PaaC"/>
</dbReference>
<dbReference type="Gene3D" id="1.20.1260.10">
    <property type="match status" value="1"/>
</dbReference>
<name>A0ABS9QES4_9HYPH</name>
<dbReference type="NCBIfam" id="TIGR02158">
    <property type="entry name" value="PA_CoA_Oxy3"/>
    <property type="match status" value="1"/>
</dbReference>
<dbReference type="PANTHER" id="PTHR30458">
    <property type="entry name" value="PHENYLACETIC ACID DEGRADATION PROTEIN PAA"/>
    <property type="match status" value="1"/>
</dbReference>
<organism evidence="1 2">
    <name type="scientific">Mesorhizobium retamae</name>
    <dbReference type="NCBI Taxonomy" id="2912854"/>
    <lineage>
        <taxon>Bacteria</taxon>
        <taxon>Pseudomonadati</taxon>
        <taxon>Pseudomonadota</taxon>
        <taxon>Alphaproteobacteria</taxon>
        <taxon>Hyphomicrobiales</taxon>
        <taxon>Phyllobacteriaceae</taxon>
        <taxon>Mesorhizobium</taxon>
    </lineage>
</organism>
<keyword evidence="1" id="KW-0560">Oxidoreductase</keyword>
<dbReference type="Pfam" id="PF05138">
    <property type="entry name" value="PaaA_PaaC"/>
    <property type="match status" value="1"/>
</dbReference>
<evidence type="ECO:0000313" key="1">
    <source>
        <dbReference type="EMBL" id="MCG7505923.1"/>
    </source>
</evidence>
<sequence>MGVTSAAIAEFATRMGDNCLILGHRDSEWCGHSPALEEDIALANTALDHVGQAQLWLGLACEIEGRGKTADTLAFLRDASGYRNLLLVEQPNGDFGRTIMRQFLFDAWHLPMLKALINSSDKRIAEIAEKASKEVAYHLERSTDLVVRLGDGTRESQARMQTALDFLWPYTGEMFLGDALDDELEAAGIAPAPASLRPAWDQHVGRTLAEATLKAPDKSYAQKGGKRGVHSEHLGFILAEMQFLQRAYPGAKW</sequence>
<dbReference type="PIRSF" id="PIRSF037834">
    <property type="entry name" value="PA_CoA_Oase3"/>
    <property type="match status" value="1"/>
</dbReference>
<dbReference type="InterPro" id="IPR007814">
    <property type="entry name" value="PaaA_PaaC"/>
</dbReference>
<keyword evidence="2" id="KW-1185">Reference proteome</keyword>
<dbReference type="InterPro" id="IPR052703">
    <property type="entry name" value="Aromatic_CoA_ox/epox"/>
</dbReference>
<dbReference type="RefSeq" id="WP_239365565.1">
    <property type="nucleotide sequence ID" value="NZ_JAKREW010000010.1"/>
</dbReference>
<evidence type="ECO:0000313" key="2">
    <source>
        <dbReference type="Proteomes" id="UP001201701"/>
    </source>
</evidence>
<dbReference type="SUPFAM" id="SSF47240">
    <property type="entry name" value="Ferritin-like"/>
    <property type="match status" value="1"/>
</dbReference>
<gene>
    <name evidence="1" type="primary">paaC</name>
    <name evidence="1" type="ORF">L4923_12945</name>
</gene>
<dbReference type="InterPro" id="IPR012347">
    <property type="entry name" value="Ferritin-like"/>
</dbReference>
<comment type="caution">
    <text evidence="1">The sequence shown here is derived from an EMBL/GenBank/DDBJ whole genome shotgun (WGS) entry which is preliminary data.</text>
</comment>
<proteinExistence type="predicted"/>
<dbReference type="GO" id="GO:0097266">
    <property type="term" value="F:phenylacetyl-CoA 1,2-epoxidase activity"/>
    <property type="evidence" value="ECO:0007669"/>
    <property type="project" value="UniProtKB-EC"/>
</dbReference>
<reference evidence="1 2" key="1">
    <citation type="submission" date="2022-02" db="EMBL/GenBank/DDBJ databases">
        <title>Draft genome sequence of Mezorhizobium retamae strain IRAMC:0171 isolated from Retama raetam nodules.</title>
        <authorList>
            <person name="Bengaied R."/>
            <person name="Sbissi I."/>
            <person name="Huber K."/>
            <person name="Ghodbane F."/>
            <person name="Nouioui I."/>
            <person name="Tarhouni M."/>
            <person name="Gtari M."/>
        </authorList>
    </citation>
    <scope>NUCLEOTIDE SEQUENCE [LARGE SCALE GENOMIC DNA]</scope>
    <source>
        <strain evidence="1 2">IRAMC:0171</strain>
    </source>
</reference>
<protein>
    <submittedName>
        <fullName evidence="1">Phenylacetate-CoA oxygenase subunit PaaC</fullName>
        <ecNumber evidence="1">1.14.13.149</ecNumber>
    </submittedName>
</protein>